<proteinExistence type="predicted"/>
<organism evidence="9 10">
    <name type="scientific">Marivivens donghaensis</name>
    <dbReference type="NCBI Taxonomy" id="1699413"/>
    <lineage>
        <taxon>Bacteria</taxon>
        <taxon>Pseudomonadati</taxon>
        <taxon>Pseudomonadota</taxon>
        <taxon>Alphaproteobacteria</taxon>
        <taxon>Rhodobacterales</taxon>
        <taxon>Paracoccaceae</taxon>
        <taxon>Marivivens group</taxon>
        <taxon>Marivivens</taxon>
    </lineage>
</organism>
<dbReference type="PANTHER" id="PTHR38340:SF1">
    <property type="entry name" value="S-LAYER PROTEIN"/>
    <property type="match status" value="1"/>
</dbReference>
<keyword evidence="4" id="KW-0800">Toxin</keyword>
<comment type="subcellular location">
    <subcellularLocation>
        <location evidence="1">Membrane</location>
    </subcellularLocation>
    <subcellularLocation>
        <location evidence="2">Secreted</location>
    </subcellularLocation>
</comment>
<evidence type="ECO:0000256" key="8">
    <source>
        <dbReference type="SAM" id="MobiDB-lite"/>
    </source>
</evidence>
<dbReference type="Proteomes" id="UP000709466">
    <property type="component" value="Unassembled WGS sequence"/>
</dbReference>
<evidence type="ECO:0000256" key="4">
    <source>
        <dbReference type="ARBA" id="ARBA00022656"/>
    </source>
</evidence>
<keyword evidence="10" id="KW-1185">Reference proteome</keyword>
<dbReference type="RefSeq" id="WP_167638580.1">
    <property type="nucleotide sequence ID" value="NZ_JAATOP010000008.1"/>
</dbReference>
<feature type="region of interest" description="Disordered" evidence="8">
    <location>
        <begin position="360"/>
        <end position="379"/>
    </location>
</feature>
<keyword evidence="3" id="KW-0964">Secreted</keyword>
<evidence type="ECO:0000313" key="9">
    <source>
        <dbReference type="EMBL" id="NIY73192.1"/>
    </source>
</evidence>
<dbReference type="PROSITE" id="PS00330">
    <property type="entry name" value="HEMOLYSIN_CALCIUM"/>
    <property type="match status" value="4"/>
</dbReference>
<dbReference type="InterPro" id="IPR050557">
    <property type="entry name" value="RTX_toxin/Mannuronan_C5-epim"/>
</dbReference>
<dbReference type="InterPro" id="IPR011049">
    <property type="entry name" value="Serralysin-like_metalloprot_C"/>
</dbReference>
<dbReference type="Pfam" id="PF00353">
    <property type="entry name" value="HemolysinCabind"/>
    <property type="match status" value="6"/>
</dbReference>
<dbReference type="InterPro" id="IPR001343">
    <property type="entry name" value="Hemolysn_Ca-bd"/>
</dbReference>
<reference evidence="9 10" key="1">
    <citation type="submission" date="2020-03" db="EMBL/GenBank/DDBJ databases">
        <title>Bacterial isolates of synthetic phycosphere.</title>
        <authorList>
            <person name="Fu H."/>
            <person name="Moran M.A."/>
        </authorList>
    </citation>
    <scope>NUCLEOTIDE SEQUENCE [LARGE SCALE GENOMIC DNA]</scope>
    <source>
        <strain evidence="9 10">HF1</strain>
    </source>
</reference>
<dbReference type="PRINTS" id="PR01488">
    <property type="entry name" value="RTXTOXINA"/>
</dbReference>
<keyword evidence="6" id="KW-0843">Virulence</keyword>
<protein>
    <submittedName>
        <fullName evidence="9">Calcium-binding protein</fullName>
    </submittedName>
</protein>
<dbReference type="SUPFAM" id="SSF51120">
    <property type="entry name" value="beta-Roll"/>
    <property type="match status" value="3"/>
</dbReference>
<evidence type="ECO:0000256" key="5">
    <source>
        <dbReference type="ARBA" id="ARBA00022737"/>
    </source>
</evidence>
<evidence type="ECO:0000256" key="7">
    <source>
        <dbReference type="ARBA" id="ARBA00023136"/>
    </source>
</evidence>
<dbReference type="EMBL" id="JAATOP010000008">
    <property type="protein sequence ID" value="NIY73192.1"/>
    <property type="molecule type" value="Genomic_DNA"/>
</dbReference>
<accession>A0ABX0VYL8</accession>
<gene>
    <name evidence="9" type="ORF">HCZ30_12225</name>
</gene>
<dbReference type="InterPro" id="IPR003995">
    <property type="entry name" value="RTX_toxin_determinant-A"/>
</dbReference>
<dbReference type="PRINTS" id="PR00313">
    <property type="entry name" value="CABNDNGRPT"/>
</dbReference>
<name>A0ABX0VYL8_9RHOB</name>
<dbReference type="Gene3D" id="2.150.10.10">
    <property type="entry name" value="Serralysin-like metalloprotease, C-terminal"/>
    <property type="match status" value="6"/>
</dbReference>
<comment type="caution">
    <text evidence="9">The sequence shown here is derived from an EMBL/GenBank/DDBJ whole genome shotgun (WGS) entry which is preliminary data.</text>
</comment>
<dbReference type="PANTHER" id="PTHR38340">
    <property type="entry name" value="S-LAYER PROTEIN"/>
    <property type="match status" value="1"/>
</dbReference>
<evidence type="ECO:0000256" key="6">
    <source>
        <dbReference type="ARBA" id="ARBA00023026"/>
    </source>
</evidence>
<keyword evidence="5" id="KW-0677">Repeat</keyword>
<evidence type="ECO:0000256" key="2">
    <source>
        <dbReference type="ARBA" id="ARBA00004613"/>
    </source>
</evidence>
<evidence type="ECO:0000256" key="3">
    <source>
        <dbReference type="ARBA" id="ARBA00022525"/>
    </source>
</evidence>
<evidence type="ECO:0000313" key="10">
    <source>
        <dbReference type="Proteomes" id="UP000709466"/>
    </source>
</evidence>
<dbReference type="InterPro" id="IPR018511">
    <property type="entry name" value="Hemolysin-typ_Ca-bd_CS"/>
</dbReference>
<sequence length="639" mass="64773">MLLLFLPGILLAAWGISAIFDGDGGDVTDDENGGGGDENETMDATHLADDIIGTDGDDIIDALGGGDTITAGAGDDVINGRFGDDLIYGGAGSDAIDAGPNDDTVYGDDDDGDDGDDFIAGGDGMDTLFGGGASDYLFGGNGVDKLYGGEGRDYVYGGASADFLAGNEDEDYLDGGNGNDVLVGGYGDDFLTGGEGSDLLVGNTGDDVLIGGAGDTLQGNVGGDLLVFDGDGSTGSDIATLSGSYGSDYFWIDSAESGQVMTDYQQGQDTLVLQLPAGLGDIDSLNYVMSYIEDGDNFGTQIDVYMDGYDDPLNSVTVMGYQPEEIDTDQIGIYFSEDLDGTEYIDAAVAIDDSAFGNDIPTNLDNPGGGDGDNGESVPTILEGDENDNTLTYTDGDATIYGRAGNDTITTGSGDDVLVGNNGDDELYGGSGDDALYGIDGADTLHGGSGDDFIGATPTDVAFGDAGNDSIILRGNTELSAALFGGDGDDVLYAEGSAVQMTGGTGSDVFWLDNQGADEIAIINDYVANEGDVMVVETSYIVGEDGNSAPSITDADLSFDVQSVSTDDGTGSLVTMSVTTPDGFNGSFVNASFVLVGVAPEDVDTSVFTIAVTDFGGTANVAGIAAASGSYAKGVVYLG</sequence>
<keyword evidence="7" id="KW-0472">Membrane</keyword>
<evidence type="ECO:0000256" key="1">
    <source>
        <dbReference type="ARBA" id="ARBA00004370"/>
    </source>
</evidence>